<dbReference type="SMART" id="SM00179">
    <property type="entry name" value="EGF_CA"/>
    <property type="match status" value="5"/>
</dbReference>
<proteinExistence type="inferred from homology"/>
<keyword evidence="4" id="KW-0677">Repeat</keyword>
<evidence type="ECO:0000256" key="12">
    <source>
        <dbReference type="SAM" id="MobiDB-lite"/>
    </source>
</evidence>
<keyword evidence="5 10" id="KW-0106">Calcium</keyword>
<dbReference type="InterPro" id="IPR028974">
    <property type="entry name" value="TSP_type-3_rpt"/>
</dbReference>
<dbReference type="CDD" id="cd00054">
    <property type="entry name" value="EGF_CA"/>
    <property type="match status" value="2"/>
</dbReference>
<feature type="repeat" description="TSP type-3" evidence="10">
    <location>
        <begin position="635"/>
        <end position="670"/>
    </location>
</feature>
<feature type="compositionally biased region" description="Basic and acidic residues" evidence="12">
    <location>
        <begin position="606"/>
        <end position="617"/>
    </location>
</feature>
<feature type="coiled-coil region" evidence="11">
    <location>
        <begin position="227"/>
        <end position="261"/>
    </location>
</feature>
<dbReference type="Pfam" id="PF11598">
    <property type="entry name" value="COMP"/>
    <property type="match status" value="1"/>
</dbReference>
<keyword evidence="3 13" id="KW-0732">Signal</keyword>
<dbReference type="FunFam" id="4.10.1080.10:FF:000002">
    <property type="entry name" value="Thrombospondin 3"/>
    <property type="match status" value="1"/>
</dbReference>
<dbReference type="InterPro" id="IPR000742">
    <property type="entry name" value="EGF"/>
</dbReference>
<feature type="repeat" description="TSP type-3" evidence="10">
    <location>
        <begin position="573"/>
        <end position="608"/>
    </location>
</feature>
<sequence>MRSDGVVALVVFFAAMATFSVMAVTPDEGLSKSLKEALNEDEFAIVVKHVKPRKKQTDRLETLLRADFSKTKEQFVLKLDRLEKRIILETTENGHTHFDTFLVESLDESTPIKNLILHVRQEPRHSLVDLYVDCVYQGEIRTKRSFHKITEDAATLHLEVYKERKYHTKIYKTSGIDAILRQENCPLDLLDFDEMQAFQPSLSNNNEISRRGDMGILHDLDDQICLTEIIKNTINELIAAIRNLQNEVKSNRLETQHLRQLIENCVACKPGNEPPQISCTVNSPCYPGAQCRDTSRGPECGLCPRGLVGDGRTCRPGITCADQPCFRAEMCHDTYNGYRCDPCPEGYVGNGETCTMRPNGCESNPCYPAAECIPTNNYPFYECGPCSEGYTKNGTTCQDINECEVARPCDHRVRCMNLVPGYRCDACPVGFTGNRVQGIGLAEARRYRQTCIDIDECADGRNGGCVPNSDCINTEGSYTCGPCKRGFVGNQESGCIADKDLCPDGITSCDEHADCIDTGCNQYSCKCQSGWAGDGIICGLDSDIDGYPDLDLYCDDRHCRADNCKIIPNSGQEDADEDRIGDACDDDADNDGVLNEADNCPLKYNPDQKDSDRGGGDMHGDACDNCPTIRNDDQKDIDGDGYGDACDNDMDNDGVINQLDNCPHKENKDQGDRDGDGIGDVCDNCPDVWNLHQVDADSDNVGDTCDNNIDTDRDGIQDNMDNCPRIPNSEQTDTDRDGKGNACDNDADGDGIDNYLDNCPFVYNPNQEDLNNDKIGDACWNDNDGDDILNKYDPCPNNSLIWATDFREYLTINLDPEGKAQIDPEWKILSNGSEILQSKNSDPGIAVGYHRFGGVDFEGTFYIDTDIDDDYVGFIFSYQNNRKFYTVMWKKKSQTYWQPTPFRAFAEPGIQIKLVDSETGPGEILRNSLWHTGNTTNQVKLLWKDPMNEGWKEKTSYRWQLLHRPQIGLMRLRIFDGLQMITDSGNIFDSTLKGGRLGVFCFSQEDIIWSDLVYRCNENVPQIVYRELPQSLRKKVSIDRSKIRST</sequence>
<feature type="region of interest" description="Disordered" evidence="12">
    <location>
        <begin position="712"/>
        <end position="745"/>
    </location>
</feature>
<keyword evidence="7" id="KW-1015">Disulfide bond</keyword>
<evidence type="ECO:0000259" key="15">
    <source>
        <dbReference type="PROSITE" id="PS51236"/>
    </source>
</evidence>
<dbReference type="CDD" id="cd16081">
    <property type="entry name" value="TSPcc_insect"/>
    <property type="match status" value="1"/>
</dbReference>
<dbReference type="CTD" id="33941"/>
<protein>
    <submittedName>
        <fullName evidence="17">Cartilage oligomeric matrix protein</fullName>
    </submittedName>
</protein>
<dbReference type="FunFam" id="2.10.25.10:FF:000027">
    <property type="entry name" value="Thrombospondin 3"/>
    <property type="match status" value="1"/>
</dbReference>
<keyword evidence="16" id="KW-1185">Reference proteome</keyword>
<dbReference type="InterPro" id="IPR008859">
    <property type="entry name" value="Thrombospondin_C"/>
</dbReference>
<dbReference type="Proteomes" id="UP000694920">
    <property type="component" value="Unplaced"/>
</dbReference>
<evidence type="ECO:0000256" key="5">
    <source>
        <dbReference type="ARBA" id="ARBA00022837"/>
    </source>
</evidence>
<feature type="chain" id="PRO_5042483593" evidence="13">
    <location>
        <begin position="24"/>
        <end position="1046"/>
    </location>
</feature>
<dbReference type="InterPro" id="IPR049883">
    <property type="entry name" value="NOTCH1_EGF-like"/>
</dbReference>
<dbReference type="FunFam" id="2.60.120.200:FF:000002">
    <property type="entry name" value="Thrombospondin 3"/>
    <property type="match status" value="1"/>
</dbReference>
<dbReference type="InterPro" id="IPR013320">
    <property type="entry name" value="ConA-like_dom_sf"/>
</dbReference>
<dbReference type="SUPFAM" id="SSF57196">
    <property type="entry name" value="EGF/Laminin"/>
    <property type="match status" value="1"/>
</dbReference>
<feature type="domain" description="EGF-like" evidence="14">
    <location>
        <begin position="498"/>
        <end position="539"/>
    </location>
</feature>
<dbReference type="Pfam" id="PF07645">
    <property type="entry name" value="EGF_CA"/>
    <property type="match status" value="2"/>
</dbReference>
<keyword evidence="11" id="KW-0175">Coiled coil</keyword>
<dbReference type="SMART" id="SM00181">
    <property type="entry name" value="EGF"/>
    <property type="match status" value="6"/>
</dbReference>
<evidence type="ECO:0000256" key="1">
    <source>
        <dbReference type="ARBA" id="ARBA00009456"/>
    </source>
</evidence>
<dbReference type="PROSITE" id="PS51236">
    <property type="entry name" value="TSP_CTER"/>
    <property type="match status" value="1"/>
</dbReference>
<evidence type="ECO:0000313" key="17">
    <source>
        <dbReference type="RefSeq" id="XP_015584860.1"/>
    </source>
</evidence>
<dbReference type="FunFam" id="2.10.25.10:FF:000232">
    <property type="entry name" value="thrombospondin-3 isoform X1"/>
    <property type="match status" value="1"/>
</dbReference>
<evidence type="ECO:0000256" key="13">
    <source>
        <dbReference type="SAM" id="SignalP"/>
    </source>
</evidence>
<feature type="region of interest" description="Disordered" evidence="12">
    <location>
        <begin position="595"/>
        <end position="617"/>
    </location>
</feature>
<dbReference type="GO" id="GO:0007155">
    <property type="term" value="P:cell adhesion"/>
    <property type="evidence" value="ECO:0007669"/>
    <property type="project" value="UniProtKB-KW"/>
</dbReference>
<evidence type="ECO:0000256" key="3">
    <source>
        <dbReference type="ARBA" id="ARBA00022729"/>
    </source>
</evidence>
<dbReference type="InterPro" id="IPR024665">
    <property type="entry name" value="TSP/COMP_CC"/>
</dbReference>
<dbReference type="PROSITE" id="PS01186">
    <property type="entry name" value="EGF_2"/>
    <property type="match status" value="1"/>
</dbReference>
<keyword evidence="8" id="KW-0325">Glycoprotein</keyword>
<comment type="similarity">
    <text evidence="1">Belongs to the thrombospondin family.</text>
</comment>
<feature type="repeat" description="TSP type-3" evidence="10">
    <location>
        <begin position="732"/>
        <end position="767"/>
    </location>
</feature>
<dbReference type="SUPFAM" id="SSF49899">
    <property type="entry name" value="Concanavalin A-like lectins/glucanases"/>
    <property type="match status" value="1"/>
</dbReference>
<dbReference type="Pfam" id="PF05735">
    <property type="entry name" value="TSP_C"/>
    <property type="match status" value="1"/>
</dbReference>
<evidence type="ECO:0000313" key="16">
    <source>
        <dbReference type="Proteomes" id="UP000694920"/>
    </source>
</evidence>
<dbReference type="AlphaFoldDB" id="A0AAJ7BGJ8"/>
<feature type="signal peptide" evidence="13">
    <location>
        <begin position="1"/>
        <end position="23"/>
    </location>
</feature>
<feature type="domain" description="EGF-like" evidence="14">
    <location>
        <begin position="399"/>
        <end position="437"/>
    </location>
</feature>
<dbReference type="PROSITE" id="PS50026">
    <property type="entry name" value="EGF_3"/>
    <property type="match status" value="2"/>
</dbReference>
<evidence type="ECO:0000256" key="4">
    <source>
        <dbReference type="ARBA" id="ARBA00022737"/>
    </source>
</evidence>
<dbReference type="PANTHER" id="PTHR10199:SF100">
    <property type="entry name" value="THROMBOSPONDIN, ISOFORM A"/>
    <property type="match status" value="1"/>
</dbReference>
<dbReference type="Pfam" id="PF02412">
    <property type="entry name" value="TSP_3"/>
    <property type="match status" value="6"/>
</dbReference>
<dbReference type="GO" id="GO:0005576">
    <property type="term" value="C:extracellular region"/>
    <property type="evidence" value="ECO:0007669"/>
    <property type="project" value="InterPro"/>
</dbReference>
<evidence type="ECO:0000256" key="2">
    <source>
        <dbReference type="ARBA" id="ARBA00022536"/>
    </source>
</evidence>
<dbReference type="GeneID" id="107262813"/>
<dbReference type="Gene3D" id="2.60.120.200">
    <property type="match status" value="2"/>
</dbReference>
<evidence type="ECO:0000256" key="10">
    <source>
        <dbReference type="PROSITE-ProRule" id="PRU00634"/>
    </source>
</evidence>
<keyword evidence="6" id="KW-0130">Cell adhesion</keyword>
<dbReference type="GO" id="GO:0005509">
    <property type="term" value="F:calcium ion binding"/>
    <property type="evidence" value="ECO:0007669"/>
    <property type="project" value="UniProtKB-UniRule"/>
</dbReference>
<dbReference type="PROSITE" id="PS51234">
    <property type="entry name" value="TSP3"/>
    <property type="match status" value="3"/>
</dbReference>
<accession>A0AAJ7BGJ8</accession>
<dbReference type="InterPro" id="IPR001881">
    <property type="entry name" value="EGF-like_Ca-bd_dom"/>
</dbReference>
<evidence type="ECO:0000256" key="6">
    <source>
        <dbReference type="ARBA" id="ARBA00022889"/>
    </source>
</evidence>
<feature type="domain" description="TSP C-terminal" evidence="15">
    <location>
        <begin position="807"/>
        <end position="1021"/>
    </location>
</feature>
<dbReference type="KEGG" id="ccin:107262813"/>
<comment type="caution">
    <text evidence="9">Lacks conserved residue(s) required for the propagation of feature annotation.</text>
</comment>
<dbReference type="RefSeq" id="XP_015584860.1">
    <property type="nucleotide sequence ID" value="XM_015729374.2"/>
</dbReference>
<evidence type="ECO:0000259" key="14">
    <source>
        <dbReference type="PROSITE" id="PS50026"/>
    </source>
</evidence>
<dbReference type="Gene3D" id="2.10.25.10">
    <property type="entry name" value="Laminin"/>
    <property type="match status" value="5"/>
</dbReference>
<name>A0AAJ7BGJ8_CEPCN</name>
<reference evidence="17" key="1">
    <citation type="submission" date="2025-08" db="UniProtKB">
        <authorList>
            <consortium name="RefSeq"/>
        </authorList>
    </citation>
    <scope>IDENTIFICATION</scope>
</reference>
<dbReference type="InterPro" id="IPR003367">
    <property type="entry name" value="Thrombospondin_3-like_rpt"/>
</dbReference>
<dbReference type="InterPro" id="IPR017897">
    <property type="entry name" value="Thrombospondin_3_rpt"/>
</dbReference>
<dbReference type="PROSITE" id="PS01187">
    <property type="entry name" value="EGF_CA"/>
    <property type="match status" value="2"/>
</dbReference>
<dbReference type="PANTHER" id="PTHR10199">
    <property type="entry name" value="THROMBOSPONDIN"/>
    <property type="match status" value="1"/>
</dbReference>
<evidence type="ECO:0000256" key="8">
    <source>
        <dbReference type="ARBA" id="ARBA00023180"/>
    </source>
</evidence>
<dbReference type="SUPFAM" id="SSF103647">
    <property type="entry name" value="TSP type-3 repeat"/>
    <property type="match status" value="3"/>
</dbReference>
<dbReference type="Gene3D" id="4.10.1080.10">
    <property type="entry name" value="TSP type-3 repeat"/>
    <property type="match status" value="2"/>
</dbReference>
<evidence type="ECO:0000256" key="11">
    <source>
        <dbReference type="SAM" id="Coils"/>
    </source>
</evidence>
<dbReference type="InterPro" id="IPR018097">
    <property type="entry name" value="EGF_Ca-bd_CS"/>
</dbReference>
<gene>
    <name evidence="17" type="primary">LOC107262813</name>
</gene>
<dbReference type="FunFam" id="2.10.25.10:FF:000025">
    <property type="entry name" value="Thrombospondin 3"/>
    <property type="match status" value="1"/>
</dbReference>
<evidence type="ECO:0000256" key="7">
    <source>
        <dbReference type="ARBA" id="ARBA00023157"/>
    </source>
</evidence>
<dbReference type="FunFam" id="4.10.1080.10:FF:000004">
    <property type="entry name" value="Cartilage oligomeric matrix protein"/>
    <property type="match status" value="1"/>
</dbReference>
<evidence type="ECO:0000256" key="9">
    <source>
        <dbReference type="PROSITE-ProRule" id="PRU00076"/>
    </source>
</evidence>
<organism evidence="16 17">
    <name type="scientific">Cephus cinctus</name>
    <name type="common">Wheat stem sawfly</name>
    <dbReference type="NCBI Taxonomy" id="211228"/>
    <lineage>
        <taxon>Eukaryota</taxon>
        <taxon>Metazoa</taxon>
        <taxon>Ecdysozoa</taxon>
        <taxon>Arthropoda</taxon>
        <taxon>Hexapoda</taxon>
        <taxon>Insecta</taxon>
        <taxon>Pterygota</taxon>
        <taxon>Neoptera</taxon>
        <taxon>Endopterygota</taxon>
        <taxon>Hymenoptera</taxon>
        <taxon>Cephoidea</taxon>
        <taxon>Cephidae</taxon>
        <taxon>Cephus</taxon>
    </lineage>
</organism>
<dbReference type="FunFam" id="4.10.1080.10:FF:000001">
    <property type="entry name" value="Thrombospondin 3"/>
    <property type="match status" value="1"/>
</dbReference>
<keyword evidence="2 9" id="KW-0245">EGF-like domain</keyword>